<keyword evidence="2" id="KW-1185">Reference proteome</keyword>
<evidence type="ECO:0000313" key="1">
    <source>
        <dbReference type="EMBL" id="CAI6329780.1"/>
    </source>
</evidence>
<dbReference type="AlphaFoldDB" id="A0A9W4U984"/>
<gene>
    <name evidence="1" type="ORF">PDIGIT_LOCUS4160</name>
</gene>
<organism evidence="1 2">
    <name type="scientific">Periconia digitata</name>
    <dbReference type="NCBI Taxonomy" id="1303443"/>
    <lineage>
        <taxon>Eukaryota</taxon>
        <taxon>Fungi</taxon>
        <taxon>Dikarya</taxon>
        <taxon>Ascomycota</taxon>
        <taxon>Pezizomycotina</taxon>
        <taxon>Dothideomycetes</taxon>
        <taxon>Pleosporomycetidae</taxon>
        <taxon>Pleosporales</taxon>
        <taxon>Massarineae</taxon>
        <taxon>Periconiaceae</taxon>
        <taxon>Periconia</taxon>
    </lineage>
</organism>
<dbReference type="Proteomes" id="UP001152607">
    <property type="component" value="Unassembled WGS sequence"/>
</dbReference>
<dbReference type="EMBL" id="CAOQHR010000002">
    <property type="protein sequence ID" value="CAI6329780.1"/>
    <property type="molecule type" value="Genomic_DNA"/>
</dbReference>
<accession>A0A9W4U984</accession>
<sequence>MPVCLPAYLCHRHPIVGAPVSASGSPPFVESFSMPKGTQELKADEGKVLHGGGGDLRLHYLLTFFFFFPSQGF</sequence>
<protein>
    <submittedName>
        <fullName evidence="1">Uncharacterized protein</fullName>
    </submittedName>
</protein>
<proteinExistence type="predicted"/>
<name>A0A9W4U984_9PLEO</name>
<reference evidence="1" key="1">
    <citation type="submission" date="2023-01" db="EMBL/GenBank/DDBJ databases">
        <authorList>
            <person name="Van Ghelder C."/>
            <person name="Rancurel C."/>
        </authorList>
    </citation>
    <scope>NUCLEOTIDE SEQUENCE</scope>
    <source>
        <strain evidence="1">CNCM I-4278</strain>
    </source>
</reference>
<comment type="caution">
    <text evidence="1">The sequence shown here is derived from an EMBL/GenBank/DDBJ whole genome shotgun (WGS) entry which is preliminary data.</text>
</comment>
<evidence type="ECO:0000313" key="2">
    <source>
        <dbReference type="Proteomes" id="UP001152607"/>
    </source>
</evidence>